<dbReference type="InterPro" id="IPR006860">
    <property type="entry name" value="FecR"/>
</dbReference>
<dbReference type="Pfam" id="PF16344">
    <property type="entry name" value="FecR_C"/>
    <property type="match status" value="1"/>
</dbReference>
<dbReference type="Gene3D" id="2.60.120.1440">
    <property type="match status" value="1"/>
</dbReference>
<name>A0A1H3WV15_9BACT</name>
<dbReference type="OrthoDB" id="643697at2"/>
<feature type="domain" description="FecR protein" evidence="2">
    <location>
        <begin position="185"/>
        <end position="274"/>
    </location>
</feature>
<feature type="transmembrane region" description="Helical" evidence="1">
    <location>
        <begin position="92"/>
        <end position="111"/>
    </location>
</feature>
<dbReference type="InterPro" id="IPR012373">
    <property type="entry name" value="Ferrdict_sens_TM"/>
</dbReference>
<dbReference type="GO" id="GO:0016989">
    <property type="term" value="F:sigma factor antagonist activity"/>
    <property type="evidence" value="ECO:0007669"/>
    <property type="project" value="TreeGrafter"/>
</dbReference>
<dbReference type="InterPro" id="IPR032508">
    <property type="entry name" value="FecR_C"/>
</dbReference>
<dbReference type="Pfam" id="PF04773">
    <property type="entry name" value="FecR"/>
    <property type="match status" value="1"/>
</dbReference>
<proteinExistence type="predicted"/>
<feature type="domain" description="Protein FecR C-terminal" evidence="3">
    <location>
        <begin position="316"/>
        <end position="377"/>
    </location>
</feature>
<dbReference type="RefSeq" id="WP_089757413.1">
    <property type="nucleotide sequence ID" value="NZ_BKAT01000020.1"/>
</dbReference>
<keyword evidence="5" id="KW-1185">Reference proteome</keyword>
<protein>
    <submittedName>
        <fullName evidence="4">FecR family protein</fullName>
    </submittedName>
</protein>
<evidence type="ECO:0000313" key="5">
    <source>
        <dbReference type="Proteomes" id="UP000199656"/>
    </source>
</evidence>
<evidence type="ECO:0000259" key="2">
    <source>
        <dbReference type="Pfam" id="PF04773"/>
    </source>
</evidence>
<dbReference type="PANTHER" id="PTHR30273">
    <property type="entry name" value="PERIPLASMIC SIGNAL SENSOR AND SIGMA FACTOR ACTIVATOR FECR-RELATED"/>
    <property type="match status" value="1"/>
</dbReference>
<dbReference type="PIRSF" id="PIRSF018266">
    <property type="entry name" value="FecR"/>
    <property type="match status" value="1"/>
</dbReference>
<dbReference type="EMBL" id="FNRL01000001">
    <property type="protein sequence ID" value="SDZ90028.1"/>
    <property type="molecule type" value="Genomic_DNA"/>
</dbReference>
<dbReference type="Proteomes" id="UP000199656">
    <property type="component" value="Unassembled WGS sequence"/>
</dbReference>
<keyword evidence="1" id="KW-0812">Transmembrane</keyword>
<gene>
    <name evidence="4" type="ORF">SAMN05660909_00040</name>
</gene>
<evidence type="ECO:0000313" key="4">
    <source>
        <dbReference type="EMBL" id="SDZ90028.1"/>
    </source>
</evidence>
<organism evidence="4 5">
    <name type="scientific">Chitinophaga terrae</name>
    <name type="common">ex Kim and Jung 2007</name>
    <dbReference type="NCBI Taxonomy" id="408074"/>
    <lineage>
        <taxon>Bacteria</taxon>
        <taxon>Pseudomonadati</taxon>
        <taxon>Bacteroidota</taxon>
        <taxon>Chitinophagia</taxon>
        <taxon>Chitinophagales</taxon>
        <taxon>Chitinophagaceae</taxon>
        <taxon>Chitinophaga</taxon>
    </lineage>
</organism>
<keyword evidence="1" id="KW-0472">Membrane</keyword>
<dbReference type="PANTHER" id="PTHR30273:SF2">
    <property type="entry name" value="PROTEIN FECR"/>
    <property type="match status" value="1"/>
</dbReference>
<evidence type="ECO:0000256" key="1">
    <source>
        <dbReference type="SAM" id="Phobius"/>
    </source>
</evidence>
<reference evidence="5" key="1">
    <citation type="submission" date="2016-10" db="EMBL/GenBank/DDBJ databases">
        <authorList>
            <person name="Varghese N."/>
            <person name="Submissions S."/>
        </authorList>
    </citation>
    <scope>NUCLEOTIDE SEQUENCE [LARGE SCALE GENOMIC DNA]</scope>
    <source>
        <strain evidence="5">DSM 23920</strain>
    </source>
</reference>
<dbReference type="Gene3D" id="3.55.50.30">
    <property type="match status" value="1"/>
</dbReference>
<sequence>MMDQLTDDEKFLLLGKVTGTLSPAEEEALEQLFLTNPHARPAYDALAASLPASDVATGFAHRKTHSTWRDLEAELRQQQTPVPVVPLFKRKWLVAAAIVAGLLVAAGIIFWQQQLAKPGKSYLAAAPSKAGIELKLANGQVVNLSEEHGAIKAGDAQLNNSNKSLSFAPGPSPSAEELNILTVPTGMDYKVNLADGTEVWLNSATQISFPLAFTGSSRQIAINGEAYLKVAKDPSKPFIVQLPHSTVQVLGTEFNVNTYDSGIVKVALVEGSVNLQAPTGKSMLTPGKQAVYHDGQAITQATFDARNVLSWRKGLFYFEDASLEEIGKVVPRWYGIRVVIDNPAIRSRTFSGVINRNRPVSVFMEDLKAISGIEAYRDQQGVLHFR</sequence>
<keyword evidence="1" id="KW-1133">Transmembrane helix</keyword>
<accession>A0A1H3WV15</accession>
<dbReference type="STRING" id="408074.SAMN05660909_00040"/>
<evidence type="ECO:0000259" key="3">
    <source>
        <dbReference type="Pfam" id="PF16344"/>
    </source>
</evidence>
<dbReference type="AlphaFoldDB" id="A0A1H3WV15"/>